<reference evidence="3 4" key="1">
    <citation type="journal article" date="2012" name="Science">
        <title>The Paleozoic origin of enzymatic lignin decomposition reconstructed from 31 fungal genomes.</title>
        <authorList>
            <person name="Floudas D."/>
            <person name="Binder M."/>
            <person name="Riley R."/>
            <person name="Barry K."/>
            <person name="Blanchette R.A."/>
            <person name="Henrissat B."/>
            <person name="Martinez A.T."/>
            <person name="Otillar R."/>
            <person name="Spatafora J.W."/>
            <person name="Yadav J.S."/>
            <person name="Aerts A."/>
            <person name="Benoit I."/>
            <person name="Boyd A."/>
            <person name="Carlson A."/>
            <person name="Copeland A."/>
            <person name="Coutinho P.M."/>
            <person name="de Vries R.P."/>
            <person name="Ferreira P."/>
            <person name="Findley K."/>
            <person name="Foster B."/>
            <person name="Gaskell J."/>
            <person name="Glotzer D."/>
            <person name="Gorecki P."/>
            <person name="Heitman J."/>
            <person name="Hesse C."/>
            <person name="Hori C."/>
            <person name="Igarashi K."/>
            <person name="Jurgens J.A."/>
            <person name="Kallen N."/>
            <person name="Kersten P."/>
            <person name="Kohler A."/>
            <person name="Kuees U."/>
            <person name="Kumar T.K.A."/>
            <person name="Kuo A."/>
            <person name="LaButti K."/>
            <person name="Larrondo L.F."/>
            <person name="Lindquist E."/>
            <person name="Ling A."/>
            <person name="Lombard V."/>
            <person name="Lucas S."/>
            <person name="Lundell T."/>
            <person name="Martin R."/>
            <person name="McLaughlin D.J."/>
            <person name="Morgenstern I."/>
            <person name="Morin E."/>
            <person name="Murat C."/>
            <person name="Nagy L.G."/>
            <person name="Nolan M."/>
            <person name="Ohm R.A."/>
            <person name="Patyshakuliyeva A."/>
            <person name="Rokas A."/>
            <person name="Ruiz-Duenas F.J."/>
            <person name="Sabat G."/>
            <person name="Salamov A."/>
            <person name="Samejima M."/>
            <person name="Schmutz J."/>
            <person name="Slot J.C."/>
            <person name="St John F."/>
            <person name="Stenlid J."/>
            <person name="Sun H."/>
            <person name="Sun S."/>
            <person name="Syed K."/>
            <person name="Tsang A."/>
            <person name="Wiebenga A."/>
            <person name="Young D."/>
            <person name="Pisabarro A."/>
            <person name="Eastwood D.C."/>
            <person name="Martin F."/>
            <person name="Cullen D."/>
            <person name="Grigoriev I.V."/>
            <person name="Hibbett D.S."/>
        </authorList>
    </citation>
    <scope>NUCLEOTIDE SEQUENCE</scope>
    <source>
        <strain evidence="4">FP-58527</strain>
    </source>
</reference>
<evidence type="ECO:0000313" key="3">
    <source>
        <dbReference type="EMBL" id="EPT00392.1"/>
    </source>
</evidence>
<feature type="transmembrane region" description="Helical" evidence="2">
    <location>
        <begin position="12"/>
        <end position="31"/>
    </location>
</feature>
<proteinExistence type="predicted"/>
<dbReference type="InParanoid" id="S8E5P6"/>
<feature type="compositionally biased region" description="Polar residues" evidence="1">
    <location>
        <begin position="126"/>
        <end position="136"/>
    </location>
</feature>
<dbReference type="EMBL" id="KE504149">
    <property type="protein sequence ID" value="EPT00392.1"/>
    <property type="molecule type" value="Genomic_DNA"/>
</dbReference>
<dbReference type="AlphaFoldDB" id="S8E5P6"/>
<keyword evidence="2" id="KW-1133">Transmembrane helix</keyword>
<feature type="region of interest" description="Disordered" evidence="1">
    <location>
        <begin position="126"/>
        <end position="189"/>
    </location>
</feature>
<feature type="region of interest" description="Disordered" evidence="1">
    <location>
        <begin position="207"/>
        <end position="287"/>
    </location>
</feature>
<protein>
    <submittedName>
        <fullName evidence="3">Uncharacterized protein</fullName>
    </submittedName>
</protein>
<gene>
    <name evidence="3" type="ORF">FOMPIDRAFT_1016489</name>
</gene>
<accession>S8E5P6</accession>
<feature type="compositionally biased region" description="Low complexity" evidence="1">
    <location>
        <begin position="137"/>
        <end position="163"/>
    </location>
</feature>
<organism evidence="3 4">
    <name type="scientific">Fomitopsis schrenkii</name>
    <name type="common">Brown rot fungus</name>
    <dbReference type="NCBI Taxonomy" id="2126942"/>
    <lineage>
        <taxon>Eukaryota</taxon>
        <taxon>Fungi</taxon>
        <taxon>Dikarya</taxon>
        <taxon>Basidiomycota</taxon>
        <taxon>Agaricomycotina</taxon>
        <taxon>Agaricomycetes</taxon>
        <taxon>Polyporales</taxon>
        <taxon>Fomitopsis</taxon>
    </lineage>
</organism>
<name>S8E5P6_FOMSC</name>
<dbReference type="Proteomes" id="UP000015241">
    <property type="component" value="Unassembled WGS sequence"/>
</dbReference>
<feature type="compositionally biased region" description="Low complexity" evidence="1">
    <location>
        <begin position="171"/>
        <end position="186"/>
    </location>
</feature>
<keyword evidence="2" id="KW-0472">Membrane</keyword>
<keyword evidence="2" id="KW-0812">Transmembrane</keyword>
<sequence length="343" mass="36975">MNHTELVIDNASVFFGTLGAVITAGAAAWKLHFAHHFRLKEANDLIGRISQTIHTLTDDDKVAIDATQTQRNKVDEALAASSFFNFPWSDLAQSIEVLLKQCRELHESVQHRRPVSTPTATISSFVQQSPTPSATISSFIQQTPTPSTTTSSFSQQYQTPSPTISTFIQQPPSLYTGSSPSGSPYSHTGFTGTSSLSGYSGHTVGGGPNYAYPPNPSSPTLPTDRGQPFIYNAGPSQPTYPPYPGQSMTPSATVSTTSLYPASTASQDQGSTRSLQTNQSAQYSSQYSASSGTSGYGKYLIFHCPFDVHDRRLRDLCKPSLIGIICLELDAVVGQCNRWASLM</sequence>
<keyword evidence="4" id="KW-1185">Reference proteome</keyword>
<evidence type="ECO:0000313" key="4">
    <source>
        <dbReference type="Proteomes" id="UP000015241"/>
    </source>
</evidence>
<feature type="compositionally biased region" description="Polar residues" evidence="1">
    <location>
        <begin position="246"/>
        <end position="278"/>
    </location>
</feature>
<evidence type="ECO:0000256" key="2">
    <source>
        <dbReference type="SAM" id="Phobius"/>
    </source>
</evidence>
<dbReference type="STRING" id="743788.S8E5P6"/>
<evidence type="ECO:0000256" key="1">
    <source>
        <dbReference type="SAM" id="MobiDB-lite"/>
    </source>
</evidence>
<dbReference type="HOGENOM" id="CLU_765123_0_0_1"/>